<proteinExistence type="predicted"/>
<dbReference type="InterPro" id="IPR011249">
    <property type="entry name" value="Metalloenz_LuxS/M16"/>
</dbReference>
<dbReference type="InterPro" id="IPR007863">
    <property type="entry name" value="Peptidase_M16_C"/>
</dbReference>
<evidence type="ECO:0000313" key="3">
    <source>
        <dbReference type="Proteomes" id="UP001469553"/>
    </source>
</evidence>
<dbReference type="PANTHER" id="PTHR11851:SF226">
    <property type="entry name" value="CYTOCHROME B-C1 COMPLEX SUBUNIT 2, MITOCHONDRIAL"/>
    <property type="match status" value="1"/>
</dbReference>
<evidence type="ECO:0000259" key="1">
    <source>
        <dbReference type="Pfam" id="PF05193"/>
    </source>
</evidence>
<evidence type="ECO:0000313" key="2">
    <source>
        <dbReference type="EMBL" id="MEQ2284191.1"/>
    </source>
</evidence>
<comment type="caution">
    <text evidence="2">The sequence shown here is derived from an EMBL/GenBank/DDBJ whole genome shotgun (WGS) entry which is preliminary data.</text>
</comment>
<dbReference type="InterPro" id="IPR050361">
    <property type="entry name" value="MPP/UQCRC_Complex"/>
</dbReference>
<dbReference type="PANTHER" id="PTHR11851">
    <property type="entry name" value="METALLOPROTEASE"/>
    <property type="match status" value="1"/>
</dbReference>
<dbReference type="Proteomes" id="UP001469553">
    <property type="component" value="Unassembled WGS sequence"/>
</dbReference>
<accession>A0ABV0XS18</accession>
<reference evidence="2 3" key="1">
    <citation type="submission" date="2021-06" db="EMBL/GenBank/DDBJ databases">
        <authorList>
            <person name="Palmer J.M."/>
        </authorList>
    </citation>
    <scope>NUCLEOTIDE SEQUENCE [LARGE SCALE GENOMIC DNA]</scope>
    <source>
        <strain evidence="2 3">AS_MEX2019</strain>
        <tissue evidence="2">Muscle</tissue>
    </source>
</reference>
<dbReference type="Pfam" id="PF05193">
    <property type="entry name" value="Peptidase_M16_C"/>
    <property type="match status" value="1"/>
</dbReference>
<dbReference type="SUPFAM" id="SSF63411">
    <property type="entry name" value="LuxS/MPP-like metallohydrolase"/>
    <property type="match status" value="1"/>
</dbReference>
<name>A0ABV0XS18_9TELE</name>
<organism evidence="2 3">
    <name type="scientific">Ameca splendens</name>
    <dbReference type="NCBI Taxonomy" id="208324"/>
    <lineage>
        <taxon>Eukaryota</taxon>
        <taxon>Metazoa</taxon>
        <taxon>Chordata</taxon>
        <taxon>Craniata</taxon>
        <taxon>Vertebrata</taxon>
        <taxon>Euteleostomi</taxon>
        <taxon>Actinopterygii</taxon>
        <taxon>Neopterygii</taxon>
        <taxon>Teleostei</taxon>
        <taxon>Neoteleostei</taxon>
        <taxon>Acanthomorphata</taxon>
        <taxon>Ovalentaria</taxon>
        <taxon>Atherinomorphae</taxon>
        <taxon>Cyprinodontiformes</taxon>
        <taxon>Goodeidae</taxon>
        <taxon>Ameca</taxon>
    </lineage>
</organism>
<feature type="domain" description="Peptidase M16 C-terminal" evidence="1">
    <location>
        <begin position="96"/>
        <end position="223"/>
    </location>
</feature>
<dbReference type="EMBL" id="JAHRIP010010913">
    <property type="protein sequence ID" value="MEQ2284191.1"/>
    <property type="molecule type" value="Genomic_DNA"/>
</dbReference>
<dbReference type="Gene3D" id="3.30.830.10">
    <property type="entry name" value="Metalloenzyme, LuxS/M16 peptidase-like"/>
    <property type="match status" value="1"/>
</dbReference>
<sequence length="298" mass="31168">MSKAHCSKDLGVQIFHKMLWASFSSQAPGNPVRVHASMNPQWVPHNGSRLLSIIFKIPVLIVMFPGSPGVDHSVLKQVGEQFLNIRGGAGTTGAKAQYRGGEVRLQSIGSLVHSAVVSQSAAAGTSEALAFSVLQHLLGAGPHVKRGSRVSSKLVQAVAKATAEPFDVCAFNASYSDSGLFGVYTISQTAAAGDVIKAALTQAKAVADGEVTAADLTRAKAQLKGNFLMSLETSEGLLEAMGSQALADGSYQSPEEISKNIDNVSLTDVANVAKKFVTGKKTMVSSGNLIKTPFVDEI</sequence>
<gene>
    <name evidence="2" type="primary">UQCRC2_2</name>
    <name evidence="2" type="ORF">AMECASPLE_019016</name>
</gene>
<protein>
    <submittedName>
        <fullName evidence="2">Cytochrome b-c1 complex subunit 2, mitochondrial</fullName>
    </submittedName>
</protein>
<keyword evidence="3" id="KW-1185">Reference proteome</keyword>